<name>A0A0F9B4Y6_9ZZZZ</name>
<comment type="caution">
    <text evidence="1">The sequence shown here is derived from an EMBL/GenBank/DDBJ whole genome shotgun (WGS) entry which is preliminary data.</text>
</comment>
<evidence type="ECO:0000313" key="1">
    <source>
        <dbReference type="EMBL" id="KKK79671.1"/>
    </source>
</evidence>
<dbReference type="EMBL" id="LAZR01053921">
    <property type="protein sequence ID" value="KKK79671.1"/>
    <property type="molecule type" value="Genomic_DNA"/>
</dbReference>
<protein>
    <submittedName>
        <fullName evidence="1">Uncharacterized protein</fullName>
    </submittedName>
</protein>
<gene>
    <name evidence="1" type="ORF">LCGC14_2831170</name>
</gene>
<dbReference type="AlphaFoldDB" id="A0A0F9B4Y6"/>
<accession>A0A0F9B4Y6</accession>
<reference evidence="1" key="1">
    <citation type="journal article" date="2015" name="Nature">
        <title>Complex archaea that bridge the gap between prokaryotes and eukaryotes.</title>
        <authorList>
            <person name="Spang A."/>
            <person name="Saw J.H."/>
            <person name="Jorgensen S.L."/>
            <person name="Zaremba-Niedzwiedzka K."/>
            <person name="Martijn J."/>
            <person name="Lind A.E."/>
            <person name="van Eijk R."/>
            <person name="Schleper C."/>
            <person name="Guy L."/>
            <person name="Ettema T.J."/>
        </authorList>
    </citation>
    <scope>NUCLEOTIDE SEQUENCE</scope>
</reference>
<organism evidence="1">
    <name type="scientific">marine sediment metagenome</name>
    <dbReference type="NCBI Taxonomy" id="412755"/>
    <lineage>
        <taxon>unclassified sequences</taxon>
        <taxon>metagenomes</taxon>
        <taxon>ecological metagenomes</taxon>
    </lineage>
</organism>
<proteinExistence type="predicted"/>
<sequence>MNGTLISIKTLQIERTALREALKKYGGHARQCVKITSTETCECGWLELQKVL</sequence>